<comment type="subcellular location">
    <subcellularLocation>
        <location evidence="1">Membrane</location>
        <topology evidence="1">Single-pass type I membrane protein</topology>
    </subcellularLocation>
</comment>
<reference evidence="9" key="1">
    <citation type="journal article" date="2021" name="Sci. Adv.">
        <title>The American lobster genome reveals insights on longevity, neural, and immune adaptations.</title>
        <authorList>
            <person name="Polinski J.M."/>
            <person name="Zimin A.V."/>
            <person name="Clark K.F."/>
            <person name="Kohn A.B."/>
            <person name="Sadowski N."/>
            <person name="Timp W."/>
            <person name="Ptitsyn A."/>
            <person name="Khanna P."/>
            <person name="Romanova D.Y."/>
            <person name="Williams P."/>
            <person name="Greenwood S.J."/>
            <person name="Moroz L.L."/>
            <person name="Walt D.R."/>
            <person name="Bodnar A.G."/>
        </authorList>
    </citation>
    <scope>NUCLEOTIDE SEQUENCE</scope>
    <source>
        <strain evidence="9">GMGI-L3</strain>
    </source>
</reference>
<feature type="region of interest" description="Disordered" evidence="6">
    <location>
        <begin position="787"/>
        <end position="809"/>
    </location>
</feature>
<evidence type="ECO:0000256" key="3">
    <source>
        <dbReference type="ARBA" id="ARBA00023157"/>
    </source>
</evidence>
<feature type="compositionally biased region" description="Low complexity" evidence="6">
    <location>
        <begin position="1203"/>
        <end position="1216"/>
    </location>
</feature>
<keyword evidence="7" id="KW-1133">Transmembrane helix</keyword>
<evidence type="ECO:0000313" key="10">
    <source>
        <dbReference type="Proteomes" id="UP000747542"/>
    </source>
</evidence>
<dbReference type="SMART" id="SM00409">
    <property type="entry name" value="IG"/>
    <property type="match status" value="6"/>
</dbReference>
<dbReference type="Pfam" id="PF13927">
    <property type="entry name" value="Ig_3"/>
    <property type="match status" value="2"/>
</dbReference>
<feature type="domain" description="Ig-like" evidence="8">
    <location>
        <begin position="485"/>
        <end position="574"/>
    </location>
</feature>
<feature type="transmembrane region" description="Helical" evidence="7">
    <location>
        <begin position="733"/>
        <end position="758"/>
    </location>
</feature>
<feature type="domain" description="Ig-like" evidence="8">
    <location>
        <begin position="307"/>
        <end position="401"/>
    </location>
</feature>
<comment type="caution">
    <text evidence="9">The sequence shown here is derived from an EMBL/GenBank/DDBJ whole genome shotgun (WGS) entry which is preliminary data.</text>
</comment>
<evidence type="ECO:0000256" key="7">
    <source>
        <dbReference type="SAM" id="Phobius"/>
    </source>
</evidence>
<dbReference type="GO" id="GO:0098609">
    <property type="term" value="P:cell-cell adhesion"/>
    <property type="evidence" value="ECO:0007669"/>
    <property type="project" value="TreeGrafter"/>
</dbReference>
<dbReference type="Gene3D" id="2.60.40.10">
    <property type="entry name" value="Immunoglobulins"/>
    <property type="match status" value="6"/>
</dbReference>
<dbReference type="InterPro" id="IPR051275">
    <property type="entry name" value="Cell_adhesion_signaling"/>
</dbReference>
<dbReference type="GO" id="GO:0005911">
    <property type="term" value="C:cell-cell junction"/>
    <property type="evidence" value="ECO:0007669"/>
    <property type="project" value="TreeGrafter"/>
</dbReference>
<proteinExistence type="predicted"/>
<dbReference type="InterPro" id="IPR013162">
    <property type="entry name" value="CD80_C2-set"/>
</dbReference>
<dbReference type="EMBL" id="JAHLQT010036987">
    <property type="protein sequence ID" value="KAG7157667.1"/>
    <property type="molecule type" value="Genomic_DNA"/>
</dbReference>
<dbReference type="InterPro" id="IPR013783">
    <property type="entry name" value="Ig-like_fold"/>
</dbReference>
<feature type="compositionally biased region" description="Polar residues" evidence="6">
    <location>
        <begin position="897"/>
        <end position="915"/>
    </location>
</feature>
<dbReference type="AlphaFoldDB" id="A0A8J5JGA6"/>
<feature type="compositionally biased region" description="Low complexity" evidence="6">
    <location>
        <begin position="62"/>
        <end position="76"/>
    </location>
</feature>
<gene>
    <name evidence="9" type="primary">Nphs1-L13</name>
    <name evidence="9" type="ORF">Hamer_G018729</name>
</gene>
<dbReference type="InterPro" id="IPR003598">
    <property type="entry name" value="Ig_sub2"/>
</dbReference>
<protein>
    <submittedName>
        <fullName evidence="9">Nephrin-like 13</fullName>
    </submittedName>
</protein>
<dbReference type="InterPro" id="IPR036179">
    <property type="entry name" value="Ig-like_dom_sf"/>
</dbReference>
<dbReference type="SMART" id="SM00408">
    <property type="entry name" value="IGc2"/>
    <property type="match status" value="6"/>
</dbReference>
<feature type="domain" description="Ig-like" evidence="8">
    <location>
        <begin position="127"/>
        <end position="200"/>
    </location>
</feature>
<keyword evidence="7" id="KW-0812">Transmembrane</keyword>
<dbReference type="Pfam" id="PF08205">
    <property type="entry name" value="C2-set_2"/>
    <property type="match status" value="3"/>
</dbReference>
<keyword evidence="4" id="KW-0325">Glycoprotein</keyword>
<dbReference type="InterPro" id="IPR007110">
    <property type="entry name" value="Ig-like_dom"/>
</dbReference>
<evidence type="ECO:0000256" key="4">
    <source>
        <dbReference type="ARBA" id="ARBA00023180"/>
    </source>
</evidence>
<sequence length="1245" mass="135104">MNAPGPPVITGYETGEVLVAGEQRTLICQVVGGRPRPWVTWYRHGRPLNHASTHILRDPEESSSTNTASTSSSSSEGRAWKGVRIKQVVRATQEEDGAVYECRVSSDLLPRPLTTNVTLTVHLVAAGQLFSLTCRTSPANPPATLTWHLQGSRVSTGTTEVSEHEGGGWVSTSQLARTQLMTQATADCQATHPAAKHSISYTHLIAVIKRPGWPEVEVVEGGEVKAGEQMTVLCTSRGGNPPPTLTLFKAGQKVTSTVEEREDGLTKARAVLQVTAADNGQQLTCHVSNPATSTPMAAHTTINILFPAWEVSGWVSPGRVEAGEVATLTCEATSSVPPSTITWHTTGAPLGEATVTHSQGLYGGTNTRSEVSVRTMAEDNGRTFTCEAENGLGVSLSTNVSLNVMHGPVWVWAPSGTLDVVEDEDLTITALAAANPGPGELSDGGSGQLTLLRVDRHMSGDYTVISRTSHSAINSSFVINVQYGPEDVLAAERVTVDEDGAATVLCSATGNPTPNITWTKNSDNTSLLTVLASGVGKARLVVEWASRADTGIYHCHAYNIVASYPPLSTAIVVTQEPTSATTNTQEEEMNRSWAHIGGSGWLDCRVKAAPAPTFRWTTSNNRVVSNSKKYFIHVPQLVDKVIEWSSLLEIRSISIRDYINYTCTAHNSQGSYAINFTLGYTVRYQATDAQNYEYVDVPGNNSTTTKITNLTPGLVEEVASSSSVEGQQPRMPLLILLLISLTATALLVLNVAIIVCFVRRRAMKRNISASSSKTTALEIYTPTSGAAASGDELPLTSFSDIPPPEYQSLDCQTREDDCEQTSLISPHINVEPPEPLVTTPTIGTSPRSGSTSPLLNGGISVQNNDTLLENTKLSPTDTVTNLTPGSPSKQERKMSKDSITPVHSSNTPDVCPVTTSSCEPLLQQQESFNTYSEDDQGSLSSHHSNSSYGFESGQLRPKLYSSYQPRLTTQVIYHGQPHIQQQLEQQQQQQQQQHYQQSLPCCQQISPSMKDKQLLNPISSLHSHLNPSRLSTSTSSCCDATCRQSYVTDTPVGYATLQPRRSCLKASQCNTLQRSHSDHNYTYNSLQCVYHNPVMELNPDICCQNSFCSNPQLCTQQSQRSHYERAQEFPIYLAKSRPVDRGCTRHNSDSGHCTYRNTPPYEPKHSTVPPDLCKVEPSSAKRVGWKEIVPDSPGRGTLASRGSTDTSTSSTTSTVTLGPARYPQHQHCRNNSERNLGMETRDKIR</sequence>
<dbReference type="Pfam" id="PF07679">
    <property type="entry name" value="I-set"/>
    <property type="match status" value="1"/>
</dbReference>
<accession>A0A8J5JGA6</accession>
<feature type="domain" description="Ig-like" evidence="8">
    <location>
        <begin position="7"/>
        <end position="120"/>
    </location>
</feature>
<feature type="domain" description="Ig-like" evidence="8">
    <location>
        <begin position="577"/>
        <end position="679"/>
    </location>
</feature>
<evidence type="ECO:0000256" key="5">
    <source>
        <dbReference type="ARBA" id="ARBA00023319"/>
    </source>
</evidence>
<keyword evidence="5" id="KW-0393">Immunoglobulin domain</keyword>
<dbReference type="InterPro" id="IPR013098">
    <property type="entry name" value="Ig_I-set"/>
</dbReference>
<dbReference type="PANTHER" id="PTHR11640:SF31">
    <property type="entry name" value="IRREGULAR CHIASM C-ROUGHEST PROTEIN-RELATED"/>
    <property type="match status" value="1"/>
</dbReference>
<evidence type="ECO:0000256" key="2">
    <source>
        <dbReference type="ARBA" id="ARBA00023136"/>
    </source>
</evidence>
<dbReference type="SUPFAM" id="SSF48726">
    <property type="entry name" value="Immunoglobulin"/>
    <property type="match status" value="5"/>
</dbReference>
<feature type="region of interest" description="Disordered" evidence="6">
    <location>
        <begin position="827"/>
        <end position="915"/>
    </location>
</feature>
<feature type="region of interest" description="Disordered" evidence="6">
    <location>
        <begin position="1184"/>
        <end position="1245"/>
    </location>
</feature>
<keyword evidence="3" id="KW-1015">Disulfide bond</keyword>
<dbReference type="PANTHER" id="PTHR11640">
    <property type="entry name" value="NEPHRIN"/>
    <property type="match status" value="1"/>
</dbReference>
<feature type="domain" description="Ig-like" evidence="8">
    <location>
        <begin position="214"/>
        <end position="303"/>
    </location>
</feature>
<keyword evidence="10" id="KW-1185">Reference proteome</keyword>
<name>A0A8J5JGA6_HOMAM</name>
<dbReference type="InterPro" id="IPR003599">
    <property type="entry name" value="Ig_sub"/>
</dbReference>
<evidence type="ECO:0000259" key="8">
    <source>
        <dbReference type="PROSITE" id="PS50835"/>
    </source>
</evidence>
<feature type="region of interest" description="Disordered" evidence="6">
    <location>
        <begin position="52"/>
        <end position="78"/>
    </location>
</feature>
<evidence type="ECO:0000256" key="1">
    <source>
        <dbReference type="ARBA" id="ARBA00004479"/>
    </source>
</evidence>
<dbReference type="CDD" id="cd00096">
    <property type="entry name" value="Ig"/>
    <property type="match status" value="1"/>
</dbReference>
<dbReference type="Proteomes" id="UP000747542">
    <property type="component" value="Unassembled WGS sequence"/>
</dbReference>
<evidence type="ECO:0000256" key="6">
    <source>
        <dbReference type="SAM" id="MobiDB-lite"/>
    </source>
</evidence>
<feature type="compositionally biased region" description="Polar residues" evidence="6">
    <location>
        <begin position="842"/>
        <end position="888"/>
    </location>
</feature>
<dbReference type="GO" id="GO:0050839">
    <property type="term" value="F:cell adhesion molecule binding"/>
    <property type="evidence" value="ECO:0007669"/>
    <property type="project" value="TreeGrafter"/>
</dbReference>
<keyword evidence="2 7" id="KW-0472">Membrane</keyword>
<feature type="compositionally biased region" description="Low complexity" evidence="6">
    <location>
        <begin position="938"/>
        <end position="947"/>
    </location>
</feature>
<dbReference type="PROSITE" id="PS50835">
    <property type="entry name" value="IG_LIKE"/>
    <property type="match status" value="6"/>
</dbReference>
<feature type="region of interest" description="Disordered" evidence="6">
    <location>
        <begin position="930"/>
        <end position="953"/>
    </location>
</feature>
<evidence type="ECO:0000313" key="9">
    <source>
        <dbReference type="EMBL" id="KAG7157667.1"/>
    </source>
</evidence>
<organism evidence="9 10">
    <name type="scientific">Homarus americanus</name>
    <name type="common">American lobster</name>
    <dbReference type="NCBI Taxonomy" id="6706"/>
    <lineage>
        <taxon>Eukaryota</taxon>
        <taxon>Metazoa</taxon>
        <taxon>Ecdysozoa</taxon>
        <taxon>Arthropoda</taxon>
        <taxon>Crustacea</taxon>
        <taxon>Multicrustacea</taxon>
        <taxon>Malacostraca</taxon>
        <taxon>Eumalacostraca</taxon>
        <taxon>Eucarida</taxon>
        <taxon>Decapoda</taxon>
        <taxon>Pleocyemata</taxon>
        <taxon>Astacidea</taxon>
        <taxon>Nephropoidea</taxon>
        <taxon>Nephropidae</taxon>
        <taxon>Homarus</taxon>
    </lineage>
</organism>
<dbReference type="GO" id="GO:0005886">
    <property type="term" value="C:plasma membrane"/>
    <property type="evidence" value="ECO:0007669"/>
    <property type="project" value="TreeGrafter"/>
</dbReference>